<keyword evidence="2" id="KW-1003">Cell membrane</keyword>
<dbReference type="RefSeq" id="WP_184838980.1">
    <property type="nucleotide sequence ID" value="NZ_JACHMN010000002.1"/>
</dbReference>
<sequence>MTWGESLAPLRSKPFRRLVIGRTISMLGNGIAPIALAFAVLDLTDSATALGLVVAARSVTSVLFILVGGVVADRLPRHLVTVVSALAAGACQIVAGALVLTGNANVPLLAACAAVGGIASAFTFPAMSSLLGQVIDPDQRKSANAINRMGANAAMIIGASSGGILVAAFNPGIGLVIDGLTFAVAAFMFSLVKVPSVAVAPVAGERSSMIRDLRVGWREFIGRTWLWVVVLGFMFLNAAEVGAFGVLGPVIAEDTVGRKAFGLALAAETLGMVVGAVIALRWVRVKRLLLVGCVSMLLPVLPLVVLAVHPHPLWLIGSCFIAGVGVEQFGIAWETTMQEHVPADKLARVYSYDMLGSIVAIPAGQVAAGPAAAVFGPVAAITGAAGIVGVAVAGMVASRSVRNLHHNPTPTLTPAPVPTPV</sequence>
<protein>
    <submittedName>
        <fullName evidence="8">MFS family permease</fullName>
    </submittedName>
</protein>
<evidence type="ECO:0000256" key="5">
    <source>
        <dbReference type="ARBA" id="ARBA00023136"/>
    </source>
</evidence>
<dbReference type="Gene3D" id="1.20.1250.20">
    <property type="entry name" value="MFS general substrate transporter like domains"/>
    <property type="match status" value="1"/>
</dbReference>
<feature type="transmembrane region" description="Helical" evidence="6">
    <location>
        <begin position="287"/>
        <end position="308"/>
    </location>
</feature>
<dbReference type="InterPro" id="IPR011701">
    <property type="entry name" value="MFS"/>
</dbReference>
<organism evidence="8 9">
    <name type="scientific">Allocatelliglobosispora scoriae</name>
    <dbReference type="NCBI Taxonomy" id="643052"/>
    <lineage>
        <taxon>Bacteria</taxon>
        <taxon>Bacillati</taxon>
        <taxon>Actinomycetota</taxon>
        <taxon>Actinomycetes</taxon>
        <taxon>Micromonosporales</taxon>
        <taxon>Micromonosporaceae</taxon>
        <taxon>Allocatelliglobosispora</taxon>
    </lineage>
</organism>
<keyword evidence="9" id="KW-1185">Reference proteome</keyword>
<evidence type="ECO:0000313" key="9">
    <source>
        <dbReference type="Proteomes" id="UP000587527"/>
    </source>
</evidence>
<dbReference type="AlphaFoldDB" id="A0A841BVE0"/>
<proteinExistence type="predicted"/>
<feature type="transmembrane region" description="Helical" evidence="6">
    <location>
        <begin position="153"/>
        <end position="173"/>
    </location>
</feature>
<dbReference type="InterPro" id="IPR022324">
    <property type="entry name" value="Bacilysin_exporter_BacE_put"/>
</dbReference>
<feature type="domain" description="Major facilitator superfamily (MFS) profile" evidence="7">
    <location>
        <begin position="14"/>
        <end position="401"/>
    </location>
</feature>
<feature type="transmembrane region" description="Helical" evidence="6">
    <location>
        <begin position="224"/>
        <end position="248"/>
    </location>
</feature>
<feature type="transmembrane region" description="Helical" evidence="6">
    <location>
        <begin position="354"/>
        <end position="372"/>
    </location>
</feature>
<feature type="transmembrane region" description="Helical" evidence="6">
    <location>
        <begin position="260"/>
        <end position="280"/>
    </location>
</feature>
<keyword evidence="4 6" id="KW-1133">Transmembrane helix</keyword>
<dbReference type="PANTHER" id="PTHR23513">
    <property type="entry name" value="INTEGRAL MEMBRANE EFFLUX PROTEIN-RELATED"/>
    <property type="match status" value="1"/>
</dbReference>
<feature type="transmembrane region" description="Helical" evidence="6">
    <location>
        <begin position="314"/>
        <end position="333"/>
    </location>
</feature>
<dbReference type="EMBL" id="JACHMN010000002">
    <property type="protein sequence ID" value="MBB5871129.1"/>
    <property type="molecule type" value="Genomic_DNA"/>
</dbReference>
<dbReference type="PRINTS" id="PR01988">
    <property type="entry name" value="EXPORTERBACE"/>
</dbReference>
<keyword evidence="3 6" id="KW-0812">Transmembrane</keyword>
<evidence type="ECO:0000256" key="4">
    <source>
        <dbReference type="ARBA" id="ARBA00022989"/>
    </source>
</evidence>
<feature type="transmembrane region" description="Helical" evidence="6">
    <location>
        <begin position="106"/>
        <end position="132"/>
    </location>
</feature>
<feature type="transmembrane region" description="Helical" evidence="6">
    <location>
        <begin position="179"/>
        <end position="203"/>
    </location>
</feature>
<dbReference type="Proteomes" id="UP000587527">
    <property type="component" value="Unassembled WGS sequence"/>
</dbReference>
<reference evidence="8 9" key="1">
    <citation type="submission" date="2020-08" db="EMBL/GenBank/DDBJ databases">
        <title>Sequencing the genomes of 1000 actinobacteria strains.</title>
        <authorList>
            <person name="Klenk H.-P."/>
        </authorList>
    </citation>
    <scope>NUCLEOTIDE SEQUENCE [LARGE SCALE GENOMIC DNA]</scope>
    <source>
        <strain evidence="8 9">DSM 45362</strain>
    </source>
</reference>
<comment type="subcellular location">
    <subcellularLocation>
        <location evidence="1">Cell membrane</location>
        <topology evidence="1">Multi-pass membrane protein</topology>
    </subcellularLocation>
</comment>
<evidence type="ECO:0000256" key="6">
    <source>
        <dbReference type="SAM" id="Phobius"/>
    </source>
</evidence>
<dbReference type="GO" id="GO:0005886">
    <property type="term" value="C:plasma membrane"/>
    <property type="evidence" value="ECO:0007669"/>
    <property type="project" value="UniProtKB-SubCell"/>
</dbReference>
<evidence type="ECO:0000259" key="7">
    <source>
        <dbReference type="PROSITE" id="PS50850"/>
    </source>
</evidence>
<evidence type="ECO:0000256" key="2">
    <source>
        <dbReference type="ARBA" id="ARBA00022475"/>
    </source>
</evidence>
<dbReference type="SUPFAM" id="SSF103473">
    <property type="entry name" value="MFS general substrate transporter"/>
    <property type="match status" value="1"/>
</dbReference>
<accession>A0A841BVE0</accession>
<dbReference type="PANTHER" id="PTHR23513:SF11">
    <property type="entry name" value="STAPHYLOFERRIN A TRANSPORTER"/>
    <property type="match status" value="1"/>
</dbReference>
<name>A0A841BVE0_9ACTN</name>
<feature type="transmembrane region" description="Helical" evidence="6">
    <location>
        <begin position="378"/>
        <end position="397"/>
    </location>
</feature>
<comment type="caution">
    <text evidence="8">The sequence shown here is derived from an EMBL/GenBank/DDBJ whole genome shotgun (WGS) entry which is preliminary data.</text>
</comment>
<feature type="transmembrane region" description="Helical" evidence="6">
    <location>
        <begin position="47"/>
        <end position="72"/>
    </location>
</feature>
<evidence type="ECO:0000256" key="1">
    <source>
        <dbReference type="ARBA" id="ARBA00004651"/>
    </source>
</evidence>
<dbReference type="PROSITE" id="PS50850">
    <property type="entry name" value="MFS"/>
    <property type="match status" value="1"/>
</dbReference>
<feature type="transmembrane region" description="Helical" evidence="6">
    <location>
        <begin position="79"/>
        <end position="100"/>
    </location>
</feature>
<dbReference type="InterPro" id="IPR036259">
    <property type="entry name" value="MFS_trans_sf"/>
</dbReference>
<dbReference type="GO" id="GO:0022857">
    <property type="term" value="F:transmembrane transporter activity"/>
    <property type="evidence" value="ECO:0007669"/>
    <property type="project" value="InterPro"/>
</dbReference>
<evidence type="ECO:0000256" key="3">
    <source>
        <dbReference type="ARBA" id="ARBA00022692"/>
    </source>
</evidence>
<dbReference type="InterPro" id="IPR020846">
    <property type="entry name" value="MFS_dom"/>
</dbReference>
<gene>
    <name evidence="8" type="ORF">F4553_004508</name>
</gene>
<keyword evidence="5 6" id="KW-0472">Membrane</keyword>
<evidence type="ECO:0000313" key="8">
    <source>
        <dbReference type="EMBL" id="MBB5871129.1"/>
    </source>
</evidence>
<dbReference type="Pfam" id="PF07690">
    <property type="entry name" value="MFS_1"/>
    <property type="match status" value="1"/>
</dbReference>
<feature type="transmembrane region" description="Helical" evidence="6">
    <location>
        <begin position="20"/>
        <end position="41"/>
    </location>
</feature>
<dbReference type="CDD" id="cd06173">
    <property type="entry name" value="MFS_MefA_like"/>
    <property type="match status" value="1"/>
</dbReference>